<sequence length="254" mass="27468">MPNMPNEIAVAGDEQSQVIHQTMVSTKKLGVLQLNTQFYRPPGDCGNPKSYSYPVVISIVKAATRESVVLGGREGQIALVDAFVKEGTRLMKEENVTCLITSCGFMAATHRELAEKMPSTSALLQVRWLRELFGGSPDTVGVITFSSENLTDDHFKGVALDVAPPVKGMPVGGAFHNWMTCTTEFDFAACEAEVVQAAKEIQKENPRIRAICFECTNMPPFTAAVKGATGLPVYSVLTLADWLYSASNAGRSLS</sequence>
<evidence type="ECO:0008006" key="3">
    <source>
        <dbReference type="Google" id="ProtNLM"/>
    </source>
</evidence>
<dbReference type="InParanoid" id="A0A2H3D8K2"/>
<evidence type="ECO:0000313" key="2">
    <source>
        <dbReference type="Proteomes" id="UP000217790"/>
    </source>
</evidence>
<proteinExistence type="predicted"/>
<name>A0A2H3D8K2_ARMGA</name>
<gene>
    <name evidence="1" type="ORF">ARMGADRAFT_1036432</name>
</gene>
<evidence type="ECO:0000313" key="1">
    <source>
        <dbReference type="EMBL" id="PBK85397.1"/>
    </source>
</evidence>
<dbReference type="AlphaFoldDB" id="A0A2H3D8K2"/>
<protein>
    <recommendedName>
        <fullName evidence="3">Aspartate/glutamate racemase family protein</fullName>
    </recommendedName>
</protein>
<dbReference type="OrthoDB" id="412093at2759"/>
<dbReference type="EMBL" id="KZ293691">
    <property type="protein sequence ID" value="PBK85397.1"/>
    <property type="molecule type" value="Genomic_DNA"/>
</dbReference>
<reference evidence="2" key="1">
    <citation type="journal article" date="2017" name="Nat. Ecol. Evol.">
        <title>Genome expansion and lineage-specific genetic innovations in the forest pathogenic fungi Armillaria.</title>
        <authorList>
            <person name="Sipos G."/>
            <person name="Prasanna A.N."/>
            <person name="Walter M.C."/>
            <person name="O'Connor E."/>
            <person name="Balint B."/>
            <person name="Krizsan K."/>
            <person name="Kiss B."/>
            <person name="Hess J."/>
            <person name="Varga T."/>
            <person name="Slot J."/>
            <person name="Riley R."/>
            <person name="Boka B."/>
            <person name="Rigling D."/>
            <person name="Barry K."/>
            <person name="Lee J."/>
            <person name="Mihaltcheva S."/>
            <person name="LaButti K."/>
            <person name="Lipzen A."/>
            <person name="Waldron R."/>
            <person name="Moloney N.M."/>
            <person name="Sperisen C."/>
            <person name="Kredics L."/>
            <person name="Vagvoelgyi C."/>
            <person name="Patrignani A."/>
            <person name="Fitzpatrick D."/>
            <person name="Nagy I."/>
            <person name="Doyle S."/>
            <person name="Anderson J.B."/>
            <person name="Grigoriev I.V."/>
            <person name="Gueldener U."/>
            <person name="Muensterkoetter M."/>
            <person name="Nagy L.G."/>
        </authorList>
    </citation>
    <scope>NUCLEOTIDE SEQUENCE [LARGE SCALE GENOMIC DNA]</scope>
    <source>
        <strain evidence="2">Ar21-2</strain>
    </source>
</reference>
<organism evidence="1 2">
    <name type="scientific">Armillaria gallica</name>
    <name type="common">Bulbous honey fungus</name>
    <name type="synonym">Armillaria bulbosa</name>
    <dbReference type="NCBI Taxonomy" id="47427"/>
    <lineage>
        <taxon>Eukaryota</taxon>
        <taxon>Fungi</taxon>
        <taxon>Dikarya</taxon>
        <taxon>Basidiomycota</taxon>
        <taxon>Agaricomycotina</taxon>
        <taxon>Agaricomycetes</taxon>
        <taxon>Agaricomycetidae</taxon>
        <taxon>Agaricales</taxon>
        <taxon>Marasmiineae</taxon>
        <taxon>Physalacriaceae</taxon>
        <taxon>Armillaria</taxon>
    </lineage>
</organism>
<accession>A0A2H3D8K2</accession>
<dbReference type="Proteomes" id="UP000217790">
    <property type="component" value="Unassembled WGS sequence"/>
</dbReference>
<dbReference type="OMA" id="HATRIMG"/>
<keyword evidence="2" id="KW-1185">Reference proteome</keyword>